<dbReference type="RefSeq" id="WP_092285543.1">
    <property type="nucleotide sequence ID" value="NZ_FOPJ01000006.1"/>
</dbReference>
<sequence length="68" mass="7974">MTRNNFQHLCMMLNDLNTECFTQRSSRKCLVAYDATLGMMMRRRPHRREAYLTGGSPKYKELSVSVVE</sequence>
<protein>
    <submittedName>
        <fullName evidence="1">Uncharacterized protein</fullName>
    </submittedName>
</protein>
<organism evidence="1 2">
    <name type="scientific">Corynebacterium spheniscorum</name>
    <dbReference type="NCBI Taxonomy" id="185761"/>
    <lineage>
        <taxon>Bacteria</taxon>
        <taxon>Bacillati</taxon>
        <taxon>Actinomycetota</taxon>
        <taxon>Actinomycetes</taxon>
        <taxon>Mycobacteriales</taxon>
        <taxon>Corynebacteriaceae</taxon>
        <taxon>Corynebacterium</taxon>
    </lineage>
</organism>
<keyword evidence="2" id="KW-1185">Reference proteome</keyword>
<dbReference type="Proteomes" id="UP000199065">
    <property type="component" value="Unassembled WGS sequence"/>
</dbReference>
<accession>A0A1I2SZR6</accession>
<dbReference type="EMBL" id="FOPJ01000006">
    <property type="protein sequence ID" value="SFG56477.1"/>
    <property type="molecule type" value="Genomic_DNA"/>
</dbReference>
<name>A0A1I2SZR6_9CORY</name>
<dbReference type="AlphaFoldDB" id="A0A1I2SZR6"/>
<evidence type="ECO:0000313" key="1">
    <source>
        <dbReference type="EMBL" id="SFG56477.1"/>
    </source>
</evidence>
<reference evidence="1 2" key="1">
    <citation type="submission" date="2016-10" db="EMBL/GenBank/DDBJ databases">
        <authorList>
            <person name="de Groot N.N."/>
        </authorList>
    </citation>
    <scope>NUCLEOTIDE SEQUENCE [LARGE SCALE GENOMIC DNA]</scope>
    <source>
        <strain>J11</strain>
        <strain evidence="2">PG 39</strain>
    </source>
</reference>
<proteinExistence type="predicted"/>
<evidence type="ECO:0000313" key="2">
    <source>
        <dbReference type="Proteomes" id="UP000199065"/>
    </source>
</evidence>
<gene>
    <name evidence="1" type="ORF">SAMN05660282_01257</name>
</gene>